<evidence type="ECO:0000313" key="2">
    <source>
        <dbReference type="EMBL" id="VDM71992.1"/>
    </source>
</evidence>
<protein>
    <recommendedName>
        <fullName evidence="4">Pinin/SDK/MemA protein domain-containing protein</fullName>
    </recommendedName>
</protein>
<accession>A0A3P7KXP0</accession>
<dbReference type="AlphaFoldDB" id="A0A3P7KXP0"/>
<feature type="compositionally biased region" description="Basic and acidic residues" evidence="1">
    <location>
        <begin position="1"/>
        <end position="22"/>
    </location>
</feature>
<evidence type="ECO:0000256" key="1">
    <source>
        <dbReference type="SAM" id="MobiDB-lite"/>
    </source>
</evidence>
<proteinExistence type="predicted"/>
<organism evidence="2 3">
    <name type="scientific">Strongylus vulgaris</name>
    <name type="common">Blood worm</name>
    <dbReference type="NCBI Taxonomy" id="40348"/>
    <lineage>
        <taxon>Eukaryota</taxon>
        <taxon>Metazoa</taxon>
        <taxon>Ecdysozoa</taxon>
        <taxon>Nematoda</taxon>
        <taxon>Chromadorea</taxon>
        <taxon>Rhabditida</taxon>
        <taxon>Rhabditina</taxon>
        <taxon>Rhabditomorpha</taxon>
        <taxon>Strongyloidea</taxon>
        <taxon>Strongylidae</taxon>
        <taxon>Strongylus</taxon>
    </lineage>
</organism>
<name>A0A3P7KXP0_STRVU</name>
<keyword evidence="3" id="KW-1185">Reference proteome</keyword>
<dbReference type="EMBL" id="UYYB01023048">
    <property type="protein sequence ID" value="VDM71992.1"/>
    <property type="molecule type" value="Genomic_DNA"/>
</dbReference>
<evidence type="ECO:0000313" key="3">
    <source>
        <dbReference type="Proteomes" id="UP000270094"/>
    </source>
</evidence>
<evidence type="ECO:0008006" key="4">
    <source>
        <dbReference type="Google" id="ProtNLM"/>
    </source>
</evidence>
<feature type="compositionally biased region" description="Basic and acidic residues" evidence="1">
    <location>
        <begin position="47"/>
        <end position="81"/>
    </location>
</feature>
<dbReference type="Proteomes" id="UP000270094">
    <property type="component" value="Unassembled WGS sequence"/>
</dbReference>
<feature type="region of interest" description="Disordered" evidence="1">
    <location>
        <begin position="1"/>
        <end position="105"/>
    </location>
</feature>
<gene>
    <name evidence="2" type="ORF">SVUK_LOCUS6990</name>
</gene>
<sequence length="105" mass="12166">MELRQKELERELENSIEDDHQEQNTSGVNDAEAGNSKDTNLARRGRDRSYSRSGDEDEREKSPESTEVKEKSAEHEEVHENNDEDEAMGEEERIQPDDEAMEKDD</sequence>
<reference evidence="2 3" key="1">
    <citation type="submission" date="2018-11" db="EMBL/GenBank/DDBJ databases">
        <authorList>
            <consortium name="Pathogen Informatics"/>
        </authorList>
    </citation>
    <scope>NUCLEOTIDE SEQUENCE [LARGE SCALE GENOMIC DNA]</scope>
</reference>